<feature type="transmembrane region" description="Helical" evidence="8">
    <location>
        <begin position="197"/>
        <end position="221"/>
    </location>
</feature>
<evidence type="ECO:0000313" key="10">
    <source>
        <dbReference type="EMBL" id="MBN8745173.1"/>
    </source>
</evidence>
<feature type="transmembrane region" description="Helical" evidence="8">
    <location>
        <begin position="77"/>
        <end position="96"/>
    </location>
</feature>
<comment type="subcellular location">
    <subcellularLocation>
        <location evidence="1">Cell membrane</location>
        <topology evidence="1">Multi-pass membrane protein</topology>
    </subcellularLocation>
    <subcellularLocation>
        <location evidence="7">Membrane</location>
        <topology evidence="7">Multi-pass membrane protein</topology>
    </subcellularLocation>
</comment>
<name>A0A8I1MX28_THIA3</name>
<feature type="transmembrane region" description="Helical" evidence="8">
    <location>
        <begin position="261"/>
        <end position="285"/>
    </location>
</feature>
<feature type="transmembrane region" description="Helical" evidence="8">
    <location>
        <begin position="233"/>
        <end position="255"/>
    </location>
</feature>
<dbReference type="PRINTS" id="PR01437">
    <property type="entry name" value="NUOXDRDTASE4"/>
</dbReference>
<evidence type="ECO:0000256" key="8">
    <source>
        <dbReference type="SAM" id="Phobius"/>
    </source>
</evidence>
<keyword evidence="2" id="KW-1003">Cell membrane</keyword>
<proteinExistence type="predicted"/>
<feature type="transmembrane region" description="Helical" evidence="8">
    <location>
        <begin position="510"/>
        <end position="543"/>
    </location>
</feature>
<feature type="transmembrane region" description="Helical" evidence="8">
    <location>
        <begin position="415"/>
        <end position="448"/>
    </location>
</feature>
<feature type="domain" description="NADH:quinone oxidoreductase/Mrp antiporter transmembrane" evidence="9">
    <location>
        <begin position="125"/>
        <end position="405"/>
    </location>
</feature>
<feature type="transmembrane region" description="Helical" evidence="8">
    <location>
        <begin position="103"/>
        <end position="121"/>
    </location>
</feature>
<feature type="transmembrane region" description="Helical" evidence="8">
    <location>
        <begin position="372"/>
        <end position="395"/>
    </location>
</feature>
<dbReference type="GO" id="GO:0016491">
    <property type="term" value="F:oxidoreductase activity"/>
    <property type="evidence" value="ECO:0007669"/>
    <property type="project" value="UniProtKB-KW"/>
</dbReference>
<evidence type="ECO:0000256" key="7">
    <source>
        <dbReference type="RuleBase" id="RU000320"/>
    </source>
</evidence>
<evidence type="ECO:0000259" key="9">
    <source>
        <dbReference type="Pfam" id="PF00361"/>
    </source>
</evidence>
<evidence type="ECO:0000256" key="2">
    <source>
        <dbReference type="ARBA" id="ARBA00022475"/>
    </source>
</evidence>
<evidence type="ECO:0000256" key="6">
    <source>
        <dbReference type="ARBA" id="ARBA00023136"/>
    </source>
</evidence>
<dbReference type="PANTHER" id="PTHR42682">
    <property type="entry name" value="HYDROGENASE-4 COMPONENT F"/>
    <property type="match status" value="1"/>
</dbReference>
<dbReference type="AlphaFoldDB" id="A0A8I1MX28"/>
<feature type="transmembrane region" description="Helical" evidence="8">
    <location>
        <begin position="6"/>
        <end position="29"/>
    </location>
</feature>
<dbReference type="GO" id="GO:0042773">
    <property type="term" value="P:ATP synthesis coupled electron transport"/>
    <property type="evidence" value="ECO:0007669"/>
    <property type="project" value="InterPro"/>
</dbReference>
<feature type="transmembrane region" description="Helical" evidence="8">
    <location>
        <begin position="156"/>
        <end position="177"/>
    </location>
</feature>
<evidence type="ECO:0000256" key="1">
    <source>
        <dbReference type="ARBA" id="ARBA00004651"/>
    </source>
</evidence>
<dbReference type="PANTHER" id="PTHR42682:SF3">
    <property type="entry name" value="FORMATE HYDROGENLYASE SUBUNIT 3-RELATED"/>
    <property type="match status" value="1"/>
</dbReference>
<keyword evidence="10" id="KW-0830">Ubiquinone</keyword>
<dbReference type="GO" id="GO:0008137">
    <property type="term" value="F:NADH dehydrogenase (ubiquinone) activity"/>
    <property type="evidence" value="ECO:0007669"/>
    <property type="project" value="InterPro"/>
</dbReference>
<dbReference type="InterPro" id="IPR003918">
    <property type="entry name" value="NADH_UbQ_OxRdtase"/>
</dbReference>
<gene>
    <name evidence="10" type="ORF">J0I24_12850</name>
</gene>
<feature type="transmembrane region" description="Helical" evidence="8">
    <location>
        <begin position="127"/>
        <end position="144"/>
    </location>
</feature>
<keyword evidence="5" id="KW-0560">Oxidoreductase</keyword>
<accession>A0A8I1MX28</accession>
<evidence type="ECO:0000256" key="4">
    <source>
        <dbReference type="ARBA" id="ARBA00022989"/>
    </source>
</evidence>
<dbReference type="Proteomes" id="UP000664800">
    <property type="component" value="Unassembled WGS sequence"/>
</dbReference>
<protein>
    <submittedName>
        <fullName evidence="10">NADH-ubiquinone oxidoreductase</fullName>
    </submittedName>
</protein>
<evidence type="ECO:0000256" key="5">
    <source>
        <dbReference type="ARBA" id="ARBA00023002"/>
    </source>
</evidence>
<keyword evidence="3 7" id="KW-0812">Transmembrane</keyword>
<feature type="transmembrane region" description="Helical" evidence="8">
    <location>
        <begin position="36"/>
        <end position="53"/>
    </location>
</feature>
<dbReference type="Pfam" id="PF00361">
    <property type="entry name" value="Proton_antipo_M"/>
    <property type="match status" value="1"/>
</dbReference>
<dbReference type="GO" id="GO:0005886">
    <property type="term" value="C:plasma membrane"/>
    <property type="evidence" value="ECO:0007669"/>
    <property type="project" value="UniProtKB-SubCell"/>
</dbReference>
<organism evidence="10 11">
    <name type="scientific">Thiomonas arsenitoxydans (strain DSM 22701 / CIP 110005 / 3As)</name>
    <dbReference type="NCBI Taxonomy" id="426114"/>
    <lineage>
        <taxon>Bacteria</taxon>
        <taxon>Pseudomonadati</taxon>
        <taxon>Pseudomonadota</taxon>
        <taxon>Betaproteobacteria</taxon>
        <taxon>Burkholderiales</taxon>
        <taxon>Thiomonas</taxon>
    </lineage>
</organism>
<comment type="caution">
    <text evidence="10">The sequence shown here is derived from an EMBL/GenBank/DDBJ whole genome shotgun (WGS) entry which is preliminary data.</text>
</comment>
<evidence type="ECO:0000256" key="3">
    <source>
        <dbReference type="ARBA" id="ARBA00022692"/>
    </source>
</evidence>
<dbReference type="InterPro" id="IPR052175">
    <property type="entry name" value="ComplexI-like_HydComp"/>
</dbReference>
<sequence length="667" mass="70392">MNLPDSVSLTAFGLAALAWLLALLADLLIGTALPRLLLAAGCALAALGALWGLPEGGASQTLLLLGNSPVAFQPDAAALWLMLPALLPAFFASLLGGTGHARGWAAGAALSLLGALGVYGLQDGASFLIAWEVMGFGGALMLLADHRSVQAGRDNLFMLALLEVGGVALLLAVLMLGQSLAFGTYALQWTQWGVASAFFLGLLWLAGFGAKLGLLPFYEWYPGAYGSGSGSSGALMSGVVMNAAYFALGRALLQWMSHPPWLAAFGVVVLAAGTFTAILAILYAFQQSDWRRLLAFSSAENAGVAVTALGAALIFRAGGQDALSALAWTVGMLHLMGHSLAKGTLFLSADATAALQGDHHLRQSAILRHAPLTLGLGAVFGAMSLAAMPPTAGFVSEWYLFQSLFHDFTLKTDGSRIALALAGAGMALTAAIALATMVKLFGVGLLGQNEEHAAQHRKHQTTLTSLQRGAVLITGLAVPAFAVSLVFWLPQMAASAWPAAQAPQQMTHHWLLVPLSAGFAFISPAMLVIVVPLLALIPLALVWGRRRYAVRRAPLWCGGEDYAAHAGATTALSFSNALRVFYNFIYRPQNAVARQFEGKAYFLKELQFDYSQAPLFGPLLFNPAVHAVQWLARKLRFLQNGLMNAYLAYIGVLLLVVFGLVLVWTPG</sequence>
<evidence type="ECO:0000313" key="11">
    <source>
        <dbReference type="Proteomes" id="UP000664800"/>
    </source>
</evidence>
<keyword evidence="4 8" id="KW-1133">Transmembrane helix</keyword>
<dbReference type="InterPro" id="IPR001750">
    <property type="entry name" value="ND/Mrp_TM"/>
</dbReference>
<keyword evidence="6 8" id="KW-0472">Membrane</keyword>
<dbReference type="RefSeq" id="WP_276731629.1">
    <property type="nucleotide sequence ID" value="NZ_JAFKMR010000025.1"/>
</dbReference>
<feature type="transmembrane region" description="Helical" evidence="8">
    <location>
        <begin position="643"/>
        <end position="664"/>
    </location>
</feature>
<feature type="transmembrane region" description="Helical" evidence="8">
    <location>
        <begin position="469"/>
        <end position="490"/>
    </location>
</feature>
<reference evidence="10" key="1">
    <citation type="submission" date="2021-02" db="EMBL/GenBank/DDBJ databases">
        <title>Thiocyanate and organic carbon inputs drive convergent selection for specific autotrophic Afipia and Thiobacillus strains within complex microbiomes.</title>
        <authorList>
            <person name="Huddy R.J."/>
            <person name="Sachdeva R."/>
            <person name="Kadzinga F."/>
            <person name="Kantor R.S."/>
            <person name="Harrison S.T.L."/>
            <person name="Banfield J.F."/>
        </authorList>
    </citation>
    <scope>NUCLEOTIDE SEQUENCE</scope>
    <source>
        <strain evidence="10">SCN18_13_7_16_R3_B_64_19</strain>
    </source>
</reference>
<dbReference type="EMBL" id="JAFKMR010000025">
    <property type="protein sequence ID" value="MBN8745173.1"/>
    <property type="molecule type" value="Genomic_DNA"/>
</dbReference>